<dbReference type="SMART" id="SM00855">
    <property type="entry name" value="PGAM"/>
    <property type="match status" value="1"/>
</dbReference>
<feature type="region of interest" description="Disordered" evidence="1">
    <location>
        <begin position="1"/>
        <end position="22"/>
    </location>
</feature>
<dbReference type="InterPro" id="IPR013078">
    <property type="entry name" value="His_Pase_superF_clade-1"/>
</dbReference>
<dbReference type="CDD" id="cd07067">
    <property type="entry name" value="HP_PGM_like"/>
    <property type="match status" value="1"/>
</dbReference>
<dbReference type="SUPFAM" id="SSF53254">
    <property type="entry name" value="Phosphoglycerate mutase-like"/>
    <property type="match status" value="1"/>
</dbReference>
<protein>
    <recommendedName>
        <fullName evidence="3">Phosphoglycerate mutase-like protein</fullName>
    </recommendedName>
</protein>
<dbReference type="PANTHER" id="PTHR48100">
    <property type="entry name" value="BROAD-SPECIFICITY PHOSPHATASE YOR283W-RELATED"/>
    <property type="match status" value="1"/>
</dbReference>
<evidence type="ECO:0000256" key="1">
    <source>
        <dbReference type="SAM" id="MobiDB-lite"/>
    </source>
</evidence>
<reference evidence="2" key="1">
    <citation type="submission" date="2014-11" db="EMBL/GenBank/DDBJ databases">
        <authorList>
            <person name="Otto D Thomas"/>
            <person name="Naeem Raeece"/>
        </authorList>
    </citation>
    <scope>NUCLEOTIDE SEQUENCE</scope>
</reference>
<dbReference type="InterPro" id="IPR050275">
    <property type="entry name" value="PGM_Phosphatase"/>
</dbReference>
<dbReference type="Pfam" id="PF00300">
    <property type="entry name" value="His_Phos_1"/>
    <property type="match status" value="1"/>
</dbReference>
<dbReference type="Gene3D" id="3.40.50.1240">
    <property type="entry name" value="Phosphoglycerate mutase-like"/>
    <property type="match status" value="1"/>
</dbReference>
<dbReference type="GO" id="GO:0016791">
    <property type="term" value="F:phosphatase activity"/>
    <property type="evidence" value="ECO:0007669"/>
    <property type="project" value="TreeGrafter"/>
</dbReference>
<dbReference type="PANTHER" id="PTHR48100:SF1">
    <property type="entry name" value="HISTIDINE PHOSPHATASE FAMILY PROTEIN-RELATED"/>
    <property type="match status" value="1"/>
</dbReference>
<accession>A0A0G4F3M0</accession>
<dbReference type="PhylomeDB" id="A0A0G4F3M0"/>
<gene>
    <name evidence="2" type="ORF">Cvel_15071</name>
</gene>
<dbReference type="InterPro" id="IPR029033">
    <property type="entry name" value="His_PPase_superfam"/>
</dbReference>
<proteinExistence type="predicted"/>
<sequence>MNSEGGGQTQAKKPGSEHKEELLKIRDTFRKDVQSLRVKAFLLREMEKGDGERRRQAEEAQVPHKIVHFIRHGQGFHNVIHQVYKSFGSDVSPLGLGPKEGNPYCRPDVMDAPLTEVGRQQARDLQEVTQILHKCELVCSSPLCRALQTAAIAFDYQIEREAVSNGASVRSKIPFVVREEVREQNGAHACDKRRRISDLQKEFPFFDFSMCTSDEDVFWGEEREPKLDVARRAERFLQWLKDRDEKEMAVATHSAFLATLFLVVLECEEGGRLTEWFHTGELRSVGLMFS</sequence>
<dbReference type="EMBL" id="CDMZ01000108">
    <property type="protein sequence ID" value="CEM06806.1"/>
    <property type="molecule type" value="Genomic_DNA"/>
</dbReference>
<evidence type="ECO:0008006" key="3">
    <source>
        <dbReference type="Google" id="ProtNLM"/>
    </source>
</evidence>
<organism evidence="2">
    <name type="scientific">Chromera velia CCMP2878</name>
    <dbReference type="NCBI Taxonomy" id="1169474"/>
    <lineage>
        <taxon>Eukaryota</taxon>
        <taxon>Sar</taxon>
        <taxon>Alveolata</taxon>
        <taxon>Colpodellida</taxon>
        <taxon>Chromeraceae</taxon>
        <taxon>Chromera</taxon>
    </lineage>
</organism>
<evidence type="ECO:0000313" key="2">
    <source>
        <dbReference type="EMBL" id="CEM06806.1"/>
    </source>
</evidence>
<dbReference type="AlphaFoldDB" id="A0A0G4F3M0"/>
<dbReference type="VEuPathDB" id="CryptoDB:Cvel_15071"/>
<dbReference type="GO" id="GO:0005737">
    <property type="term" value="C:cytoplasm"/>
    <property type="evidence" value="ECO:0007669"/>
    <property type="project" value="TreeGrafter"/>
</dbReference>
<name>A0A0G4F3M0_9ALVE</name>